<name>A0A1H6LGZ4_MYCRU</name>
<keyword evidence="3" id="KW-0597">Phosphoprotein</keyword>
<keyword evidence="8" id="KW-1185">Reference proteome</keyword>
<dbReference type="AlphaFoldDB" id="A0A1H6LGZ4"/>
<dbReference type="Gene3D" id="1.10.10.10">
    <property type="entry name" value="Winged helix-like DNA-binding domain superfamily/Winged helix DNA-binding domain"/>
    <property type="match status" value="1"/>
</dbReference>
<dbReference type="RefSeq" id="WP_235632096.1">
    <property type="nucleotide sequence ID" value="NZ_LT629971.1"/>
</dbReference>
<evidence type="ECO:0000256" key="1">
    <source>
        <dbReference type="ARBA" id="ARBA00000085"/>
    </source>
</evidence>
<organism evidence="7 8">
    <name type="scientific">Mycolicibacterium rutilum</name>
    <name type="common">Mycobacterium rutilum</name>
    <dbReference type="NCBI Taxonomy" id="370526"/>
    <lineage>
        <taxon>Bacteria</taxon>
        <taxon>Bacillati</taxon>
        <taxon>Actinomycetota</taxon>
        <taxon>Actinomycetes</taxon>
        <taxon>Mycobacteriales</taxon>
        <taxon>Mycobacteriaceae</taxon>
        <taxon>Mycolicibacterium</taxon>
    </lineage>
</organism>
<dbReference type="NCBIfam" id="TIGR00229">
    <property type="entry name" value="sensory_box"/>
    <property type="match status" value="1"/>
</dbReference>
<dbReference type="InterPro" id="IPR013655">
    <property type="entry name" value="PAS_fold_3"/>
</dbReference>
<sequence>MRDTDAAQPDNAKTTDVPTSVGGRVGTFRYFRLEDRWEWSEAVAEMHGYEPGQVNPTTALMMSHKHPDDAASVALLIETVTGQGRPFSSRHRIIDKQGNVHPVLVIGERMRDENGDIIGTQGLYVDLANVDETGTVDAAIADFTEHRSIIEQAKGVLMLTYGISAERAFDILVWRSQDSNTKLRLLARQVVEDFTTTLAVPTELRERADHLLLTAHQRVTAVGARSDAC</sequence>
<feature type="domain" description="ANTAR" evidence="6">
    <location>
        <begin position="130"/>
        <end position="191"/>
    </location>
</feature>
<dbReference type="STRING" id="370526.SAMN04489835_5193"/>
<dbReference type="Pfam" id="PF03861">
    <property type="entry name" value="ANTAR"/>
    <property type="match status" value="1"/>
</dbReference>
<dbReference type="PANTHER" id="PTHR43304:SF1">
    <property type="entry name" value="PAC DOMAIN-CONTAINING PROTEIN"/>
    <property type="match status" value="1"/>
</dbReference>
<dbReference type="SUPFAM" id="SSF55785">
    <property type="entry name" value="PYP-like sensor domain (PAS domain)"/>
    <property type="match status" value="1"/>
</dbReference>
<dbReference type="InterPro" id="IPR011006">
    <property type="entry name" value="CheY-like_superfamily"/>
</dbReference>
<evidence type="ECO:0000256" key="3">
    <source>
        <dbReference type="ARBA" id="ARBA00022553"/>
    </source>
</evidence>
<comment type="catalytic activity">
    <reaction evidence="1">
        <text>ATP + protein L-histidine = ADP + protein N-phospho-L-histidine.</text>
        <dbReference type="EC" id="2.7.13.3"/>
    </reaction>
</comment>
<keyword evidence="5" id="KW-0418">Kinase</keyword>
<dbReference type="Proteomes" id="UP000182915">
    <property type="component" value="Chromosome I"/>
</dbReference>
<dbReference type="InterPro" id="IPR036388">
    <property type="entry name" value="WH-like_DNA-bd_sf"/>
</dbReference>
<keyword evidence="4" id="KW-0808">Transferase</keyword>
<dbReference type="PROSITE" id="PS50921">
    <property type="entry name" value="ANTAR"/>
    <property type="match status" value="1"/>
</dbReference>
<accession>A0A1H6LGZ4</accession>
<evidence type="ECO:0000256" key="4">
    <source>
        <dbReference type="ARBA" id="ARBA00022679"/>
    </source>
</evidence>
<evidence type="ECO:0000313" key="7">
    <source>
        <dbReference type="EMBL" id="SEH87805.1"/>
    </source>
</evidence>
<dbReference type="InterPro" id="IPR005561">
    <property type="entry name" value="ANTAR"/>
</dbReference>
<dbReference type="SUPFAM" id="SSF52172">
    <property type="entry name" value="CheY-like"/>
    <property type="match status" value="1"/>
</dbReference>
<dbReference type="Gene3D" id="3.30.450.20">
    <property type="entry name" value="PAS domain"/>
    <property type="match status" value="1"/>
</dbReference>
<evidence type="ECO:0000256" key="2">
    <source>
        <dbReference type="ARBA" id="ARBA00012438"/>
    </source>
</evidence>
<dbReference type="InterPro" id="IPR035965">
    <property type="entry name" value="PAS-like_dom_sf"/>
</dbReference>
<dbReference type="GO" id="GO:0004673">
    <property type="term" value="F:protein histidine kinase activity"/>
    <property type="evidence" value="ECO:0007669"/>
    <property type="project" value="UniProtKB-EC"/>
</dbReference>
<gene>
    <name evidence="7" type="ORF">SAMN04489835_5193</name>
</gene>
<evidence type="ECO:0000313" key="8">
    <source>
        <dbReference type="Proteomes" id="UP000182915"/>
    </source>
</evidence>
<dbReference type="EC" id="2.7.13.3" evidence="2"/>
<dbReference type="GO" id="GO:0003723">
    <property type="term" value="F:RNA binding"/>
    <property type="evidence" value="ECO:0007669"/>
    <property type="project" value="InterPro"/>
</dbReference>
<dbReference type="Pfam" id="PF08447">
    <property type="entry name" value="PAS_3"/>
    <property type="match status" value="1"/>
</dbReference>
<evidence type="ECO:0000259" key="6">
    <source>
        <dbReference type="PROSITE" id="PS50921"/>
    </source>
</evidence>
<dbReference type="EMBL" id="LT629971">
    <property type="protein sequence ID" value="SEH87805.1"/>
    <property type="molecule type" value="Genomic_DNA"/>
</dbReference>
<dbReference type="InterPro" id="IPR052162">
    <property type="entry name" value="Sensor_kinase/Photoreceptor"/>
</dbReference>
<evidence type="ECO:0000256" key="5">
    <source>
        <dbReference type="ARBA" id="ARBA00022777"/>
    </source>
</evidence>
<proteinExistence type="predicted"/>
<dbReference type="SMART" id="SM01012">
    <property type="entry name" value="ANTAR"/>
    <property type="match status" value="1"/>
</dbReference>
<reference evidence="8" key="1">
    <citation type="submission" date="2016-10" db="EMBL/GenBank/DDBJ databases">
        <authorList>
            <person name="Varghese N."/>
            <person name="Submissions S."/>
        </authorList>
    </citation>
    <scope>NUCLEOTIDE SEQUENCE [LARGE SCALE GENOMIC DNA]</scope>
    <source>
        <strain evidence="8">DSM 45405</strain>
    </source>
</reference>
<dbReference type="PANTHER" id="PTHR43304">
    <property type="entry name" value="PHYTOCHROME-LIKE PROTEIN CPH1"/>
    <property type="match status" value="1"/>
</dbReference>
<dbReference type="InterPro" id="IPR000014">
    <property type="entry name" value="PAS"/>
</dbReference>
<protein>
    <recommendedName>
        <fullName evidence="2">histidine kinase</fullName>
        <ecNumber evidence="2">2.7.13.3</ecNumber>
    </recommendedName>
</protein>